<sequence length="190" mass="19834">MQNDRFPEGLGSAMARVRSADGTPVVLSDCAQIIAPLGRTGLLGAIEGPASRVPGLTLDPGLAERIVDDAENEPGHLPMVEFALTELWSLQAGVRLTHTGYEALGGVTGALSTHAEKRVGATGRSRPGAAIRAGRSSWPARARPRSTPHWSETARTPPTYRGPPGRTPVSPPYEGWQAGGNSAPSARCGN</sequence>
<name>A0ABY9UM72_STRVL</name>
<evidence type="ECO:0000259" key="2">
    <source>
        <dbReference type="Pfam" id="PF20703"/>
    </source>
</evidence>
<feature type="domain" description="Novel STAND NTPase 1" evidence="2">
    <location>
        <begin position="29"/>
        <end position="121"/>
    </location>
</feature>
<feature type="compositionally biased region" description="Low complexity" evidence="1">
    <location>
        <begin position="155"/>
        <end position="164"/>
    </location>
</feature>
<organism evidence="3 4">
    <name type="scientific">Streptomyces violaceus</name>
    <name type="common">Streptomyces venezuelae</name>
    <dbReference type="NCBI Taxonomy" id="1936"/>
    <lineage>
        <taxon>Bacteria</taxon>
        <taxon>Bacillati</taxon>
        <taxon>Actinomycetota</taxon>
        <taxon>Actinomycetes</taxon>
        <taxon>Kitasatosporales</taxon>
        <taxon>Streptomycetaceae</taxon>
        <taxon>Streptomyces</taxon>
    </lineage>
</organism>
<evidence type="ECO:0000256" key="1">
    <source>
        <dbReference type="SAM" id="MobiDB-lite"/>
    </source>
</evidence>
<reference evidence="3 4" key="1">
    <citation type="submission" date="2023-09" db="EMBL/GenBank/DDBJ databases">
        <title>The genome sequence of Streptomyces anthocyanicus.</title>
        <authorList>
            <person name="Mo P."/>
        </authorList>
    </citation>
    <scope>NUCLEOTIDE SEQUENCE [LARGE SCALE GENOMIC DNA]</scope>
    <source>
        <strain evidence="3 4">JCM 4387</strain>
    </source>
</reference>
<evidence type="ECO:0000313" key="3">
    <source>
        <dbReference type="EMBL" id="WND21892.1"/>
    </source>
</evidence>
<feature type="region of interest" description="Disordered" evidence="1">
    <location>
        <begin position="116"/>
        <end position="190"/>
    </location>
</feature>
<gene>
    <name evidence="3" type="ORF">RI060_33060</name>
</gene>
<feature type="compositionally biased region" description="Low complexity" evidence="1">
    <location>
        <begin position="132"/>
        <end position="148"/>
    </location>
</feature>
<dbReference type="InterPro" id="IPR049052">
    <property type="entry name" value="nSTAND1"/>
</dbReference>
<proteinExistence type="predicted"/>
<evidence type="ECO:0000313" key="4">
    <source>
        <dbReference type="Proteomes" id="UP001249394"/>
    </source>
</evidence>
<protein>
    <recommendedName>
        <fullName evidence="2">Novel STAND NTPase 1 domain-containing protein</fullName>
    </recommendedName>
</protein>
<keyword evidence="4" id="KW-1185">Reference proteome</keyword>
<dbReference type="Pfam" id="PF20703">
    <property type="entry name" value="nSTAND1"/>
    <property type="match status" value="1"/>
</dbReference>
<accession>A0ABY9UM72</accession>
<dbReference type="EMBL" id="CP134213">
    <property type="protein sequence ID" value="WND21892.1"/>
    <property type="molecule type" value="Genomic_DNA"/>
</dbReference>
<dbReference type="Proteomes" id="UP001249394">
    <property type="component" value="Chromosome"/>
</dbReference>